<dbReference type="GO" id="GO:0005737">
    <property type="term" value="C:cytoplasm"/>
    <property type="evidence" value="ECO:0007669"/>
    <property type="project" value="TreeGrafter"/>
</dbReference>
<feature type="compositionally biased region" description="Polar residues" evidence="5">
    <location>
        <begin position="1059"/>
        <end position="1078"/>
    </location>
</feature>
<dbReference type="GO" id="GO:0005634">
    <property type="term" value="C:nucleus"/>
    <property type="evidence" value="ECO:0007669"/>
    <property type="project" value="TreeGrafter"/>
</dbReference>
<keyword evidence="8" id="KW-1185">Reference proteome</keyword>
<evidence type="ECO:0000313" key="8">
    <source>
        <dbReference type="Proteomes" id="UP000678393"/>
    </source>
</evidence>
<dbReference type="InterPro" id="IPR029717">
    <property type="entry name" value="FAM193"/>
</dbReference>
<keyword evidence="3 4" id="KW-0175">Coiled coil</keyword>
<comment type="similarity">
    <text evidence="1">Belongs to the FAM193 family.</text>
</comment>
<dbReference type="Proteomes" id="UP000678393">
    <property type="component" value="Unassembled WGS sequence"/>
</dbReference>
<comment type="caution">
    <text evidence="7">The sequence shown here is derived from an EMBL/GenBank/DDBJ whole genome shotgun (WGS) entry which is preliminary data.</text>
</comment>
<feature type="compositionally biased region" description="Polar residues" evidence="5">
    <location>
        <begin position="924"/>
        <end position="943"/>
    </location>
</feature>
<gene>
    <name evidence="7" type="ORF">CUNI_LOCUS15051</name>
</gene>
<feature type="compositionally biased region" description="Basic and acidic residues" evidence="5">
    <location>
        <begin position="944"/>
        <end position="954"/>
    </location>
</feature>
<reference evidence="7" key="1">
    <citation type="submission" date="2021-04" db="EMBL/GenBank/DDBJ databases">
        <authorList>
            <consortium name="Molecular Ecology Group"/>
        </authorList>
    </citation>
    <scope>NUCLEOTIDE SEQUENCE</scope>
</reference>
<feature type="region of interest" description="Disordered" evidence="5">
    <location>
        <begin position="291"/>
        <end position="310"/>
    </location>
</feature>
<evidence type="ECO:0000259" key="6">
    <source>
        <dbReference type="Pfam" id="PF15914"/>
    </source>
</evidence>
<evidence type="ECO:0000256" key="2">
    <source>
        <dbReference type="ARBA" id="ARBA00022553"/>
    </source>
</evidence>
<organism evidence="7 8">
    <name type="scientific">Candidula unifasciata</name>
    <dbReference type="NCBI Taxonomy" id="100452"/>
    <lineage>
        <taxon>Eukaryota</taxon>
        <taxon>Metazoa</taxon>
        <taxon>Spiralia</taxon>
        <taxon>Lophotrochozoa</taxon>
        <taxon>Mollusca</taxon>
        <taxon>Gastropoda</taxon>
        <taxon>Heterobranchia</taxon>
        <taxon>Euthyneura</taxon>
        <taxon>Panpulmonata</taxon>
        <taxon>Eupulmonata</taxon>
        <taxon>Stylommatophora</taxon>
        <taxon>Helicina</taxon>
        <taxon>Helicoidea</taxon>
        <taxon>Geomitridae</taxon>
        <taxon>Candidula</taxon>
    </lineage>
</organism>
<name>A0A8S3ZJ54_9EUPU</name>
<feature type="region of interest" description="Disordered" evidence="5">
    <location>
        <begin position="917"/>
        <end position="990"/>
    </location>
</feature>
<evidence type="ECO:0000256" key="4">
    <source>
        <dbReference type="SAM" id="Coils"/>
    </source>
</evidence>
<feature type="non-terminal residue" evidence="7">
    <location>
        <position position="1285"/>
    </location>
</feature>
<dbReference type="OrthoDB" id="10044608at2759"/>
<proteinExistence type="inferred from homology"/>
<accession>A0A8S3ZJ54</accession>
<protein>
    <recommendedName>
        <fullName evidence="6">FAM193 C-terminal domain-containing protein</fullName>
    </recommendedName>
</protein>
<feature type="coiled-coil region" evidence="4">
    <location>
        <begin position="889"/>
        <end position="916"/>
    </location>
</feature>
<feature type="region of interest" description="Disordered" evidence="5">
    <location>
        <begin position="1043"/>
        <end position="1116"/>
    </location>
</feature>
<sequence>EEHFSQPYSLPVLHDKACMDPVSCAKCQEECEAMEKEEIELEQNEIELCFFVKDFYSCEEIVFSQEQEERLNFLLDKLCSRGPHQLFLQLESHLQDVVLGIKTNLLVRLKERDIAASELAYNFTSSLLSHYDLFTKKACLFAQYLGELNDHLLELKLTWELLNKHVFHSVVYSDPVIGSCRPSMLAQLRQCSEQYEKSADNPYSLVFHRLLKLQEEMSVVIILWRECQQLVETYSQKDFMRRQLLKEYPLKGPSVNELSEHARILCHSRLLQTEEFGDVFFGCDARQDQTSSINEDADDSPGDYYEDADDDDNIEYRDIRLGDGQSLEFQVKTDPEMPEQTDGKLSKTEQLSADVGGGCTEAVADVSGTAAGDGAVNPGVCTTCQCHACLKQSGHFISASLPLQIPVSSPPRELHLYPHIHGLPQQQQQHYLLDLPPPLLPPIKLPVKLDFDSHHGLQGHLSYIYSDWENTVPDPVSTHHNHQHHHLSDISADHFHPPHIVTTASPFNFDLAFHLANHNMHTSSTNTTSVFKTVASKPILASSILSTLHGIGHVPTEGSSVDPSHLIDYPPHSKLPHSCVNQPSSLSSCSFSSHSCFCPSLTTASSISTSTVTMASVMPKSNSSCHSSSCSRLTPAADTSCSKWERSQHCRKSNTVNKPVPVQNHQPQQPVGAQHLADGMQGPSLSTLPDVLKNFNFTPKHMNQSAHPPLARPTGLPANTVHCASSTAASGPTTGASSDSVSCSNSLSAMVANIDVGTSTPCTDPECEAHYEDNCDSIDDSCSERSSGTSTSNQKEGKYCDCCYCEFFGHNNGQVPKVSTNYIEMKDRLRKKLKKRQSEIKHKQEVPNDGFIQEDSKEELDPLEKKGLDGLLSFINGTDREGTEKVTDKEITAKAAKRARQKQKKLEAKATQVKSLFPVGTCQHPESQKSSGQQPLNHSLNTESHLDPKLDTAKSKYKKASSEINMAKNTLNDPPTTKASSPLSKQEINRSSLVIQSTRSTFSLSQKNVHKNVGCQQHLSDSSIESPEQMIQFLNALQHCHHKENKNEPSPGSDHIHTDQATSCQTDSTSTEVTSSKSAGKISDVTKQNIRCDQPQQLSNQQQKQEPAKSQNGTVTVSSQLLKIRNQFMTNNNTLDSHSEAQSDGHLNGKPVQSNAVTTKLVMAVTAAEVNSGISQSSLMVSPGAESCSKTSQSASSGTKAVDQGKINGKAKKIKKKNRNGYVSGLDEVFMPKSESELDGDVDDFERELEEFKRFCFEPAEPKERRKIAVNVNLKDIFKKKAAVV</sequence>
<dbReference type="EMBL" id="CAJHNH020003524">
    <property type="protein sequence ID" value="CAG5129493.1"/>
    <property type="molecule type" value="Genomic_DNA"/>
</dbReference>
<feature type="compositionally biased region" description="Low complexity" evidence="5">
    <location>
        <begin position="1094"/>
        <end position="1105"/>
    </location>
</feature>
<feature type="compositionally biased region" description="Low complexity" evidence="5">
    <location>
        <begin position="656"/>
        <end position="671"/>
    </location>
</feature>
<feature type="region of interest" description="Disordered" evidence="5">
    <location>
        <begin position="652"/>
        <end position="687"/>
    </location>
</feature>
<dbReference type="Pfam" id="PF15914">
    <property type="entry name" value="FAM193_C"/>
    <property type="match status" value="1"/>
</dbReference>
<evidence type="ECO:0000256" key="5">
    <source>
        <dbReference type="SAM" id="MobiDB-lite"/>
    </source>
</evidence>
<feature type="compositionally biased region" description="Acidic residues" evidence="5">
    <location>
        <begin position="295"/>
        <end position="310"/>
    </location>
</feature>
<evidence type="ECO:0000313" key="7">
    <source>
        <dbReference type="EMBL" id="CAG5129493.1"/>
    </source>
</evidence>
<feature type="domain" description="FAM193 C-terminal" evidence="6">
    <location>
        <begin position="1227"/>
        <end position="1282"/>
    </location>
</feature>
<evidence type="ECO:0000256" key="3">
    <source>
        <dbReference type="ARBA" id="ARBA00023054"/>
    </source>
</evidence>
<feature type="compositionally biased region" description="Polar residues" evidence="5">
    <location>
        <begin position="962"/>
        <end position="990"/>
    </location>
</feature>
<evidence type="ECO:0000256" key="1">
    <source>
        <dbReference type="ARBA" id="ARBA00009689"/>
    </source>
</evidence>
<keyword evidence="2" id="KW-0597">Phosphoprotein</keyword>
<dbReference type="PANTHER" id="PTHR15109:SF4">
    <property type="entry name" value="FAM193 C-TERMINAL DOMAIN-CONTAINING PROTEIN"/>
    <property type="match status" value="1"/>
</dbReference>
<dbReference type="InterPro" id="IPR031802">
    <property type="entry name" value="FAM193_C"/>
</dbReference>
<dbReference type="PANTHER" id="PTHR15109">
    <property type="entry name" value="AGAP004327-PA"/>
    <property type="match status" value="1"/>
</dbReference>